<evidence type="ECO:0000313" key="15">
    <source>
        <dbReference type="EMBL" id="KAF6041471.1"/>
    </source>
</evidence>
<dbReference type="SUPFAM" id="SSF47113">
    <property type="entry name" value="Histone-fold"/>
    <property type="match status" value="1"/>
</dbReference>
<evidence type="ECO:0000256" key="9">
    <source>
        <dbReference type="ARBA" id="ARBA00038129"/>
    </source>
</evidence>
<dbReference type="InterPro" id="IPR050568">
    <property type="entry name" value="Transcr_DNA_Rep_Reg"/>
</dbReference>
<evidence type="ECO:0000256" key="8">
    <source>
        <dbReference type="ARBA" id="ARBA00025911"/>
    </source>
</evidence>
<keyword evidence="4" id="KW-0010">Activator</keyword>
<organism evidence="15 16">
    <name type="scientific">Bugula neritina</name>
    <name type="common">Brown bryozoan</name>
    <name type="synonym">Sertularia neritina</name>
    <dbReference type="NCBI Taxonomy" id="10212"/>
    <lineage>
        <taxon>Eukaryota</taxon>
        <taxon>Metazoa</taxon>
        <taxon>Spiralia</taxon>
        <taxon>Lophotrochozoa</taxon>
        <taxon>Bryozoa</taxon>
        <taxon>Gymnolaemata</taxon>
        <taxon>Cheilostomatida</taxon>
        <taxon>Flustrina</taxon>
        <taxon>Buguloidea</taxon>
        <taxon>Bugulidae</taxon>
        <taxon>Bugula</taxon>
    </lineage>
</organism>
<evidence type="ECO:0000256" key="1">
    <source>
        <dbReference type="ARBA" id="ARBA00004123"/>
    </source>
</evidence>
<keyword evidence="3" id="KW-0238">DNA-binding</keyword>
<feature type="domain" description="Core Histone H2A/H2B/H3" evidence="13">
    <location>
        <begin position="31"/>
        <end position="107"/>
    </location>
</feature>
<dbReference type="PANTHER" id="PTHR10252">
    <property type="entry name" value="HISTONE-LIKE TRANSCRIPTION FACTOR CCAAT-RELATED"/>
    <property type="match status" value="1"/>
</dbReference>
<reference evidence="15 16" key="2">
    <citation type="submission" date="2020-06" db="EMBL/GenBank/DDBJ databases">
        <title>Draft genome of Bugula neritina, a colonial animal packing powerful symbionts and potential medicines.</title>
        <authorList>
            <person name="Rayko M."/>
        </authorList>
    </citation>
    <scope>NUCLEOTIDE SEQUENCE [LARGE SCALE GENOMIC DNA]</scope>
    <source>
        <strain evidence="15">Kwan_BN1</strain>
    </source>
</reference>
<dbReference type="EMBL" id="VXIV02000041">
    <property type="protein sequence ID" value="KAF6041471.1"/>
    <property type="molecule type" value="Genomic_DNA"/>
</dbReference>
<dbReference type="Gene3D" id="1.10.20.10">
    <property type="entry name" value="Histone, subunit A"/>
    <property type="match status" value="1"/>
</dbReference>
<evidence type="ECO:0000256" key="7">
    <source>
        <dbReference type="ARBA" id="ARBA00025263"/>
    </source>
</evidence>
<evidence type="ECO:0000256" key="12">
    <source>
        <dbReference type="ARBA" id="ARBA00042663"/>
    </source>
</evidence>
<comment type="similarity">
    <text evidence="9">Belongs to the NFYC/HAP5 subunit family.</text>
</comment>
<dbReference type="Pfam" id="PF00125">
    <property type="entry name" value="Histone"/>
    <property type="match status" value="1"/>
</dbReference>
<evidence type="ECO:0000256" key="5">
    <source>
        <dbReference type="ARBA" id="ARBA00023163"/>
    </source>
</evidence>
<keyword evidence="6" id="KW-0539">Nucleus</keyword>
<keyword evidence="16" id="KW-1185">Reference proteome</keyword>
<dbReference type="CDD" id="cd22908">
    <property type="entry name" value="HFD_NFYC-like"/>
    <property type="match status" value="1"/>
</dbReference>
<evidence type="ECO:0000256" key="3">
    <source>
        <dbReference type="ARBA" id="ARBA00023125"/>
    </source>
</evidence>
<dbReference type="EMBL" id="VXIV02001464">
    <property type="protein sequence ID" value="KAF6033012.1"/>
    <property type="molecule type" value="Genomic_DNA"/>
</dbReference>
<dbReference type="AlphaFoldDB" id="A0A7J7KTE0"/>
<dbReference type="GO" id="GO:0000978">
    <property type="term" value="F:RNA polymerase II cis-regulatory region sequence-specific DNA binding"/>
    <property type="evidence" value="ECO:0007669"/>
    <property type="project" value="TreeGrafter"/>
</dbReference>
<protein>
    <recommendedName>
        <fullName evidence="10">Nuclear transcription factor Y subunit gamma</fullName>
    </recommendedName>
    <alternativeName>
        <fullName evidence="11">CAAT box DNA-binding protein subunit C</fullName>
    </alternativeName>
    <alternativeName>
        <fullName evidence="12">Nuclear transcription factor Y subunit C</fullName>
    </alternativeName>
</protein>
<dbReference type="FunFam" id="1.10.20.10:FF:000006">
    <property type="entry name" value="Nuclear transcription factor Y subunit gamma"/>
    <property type="match status" value="1"/>
</dbReference>
<dbReference type="GO" id="GO:0016602">
    <property type="term" value="C:CCAAT-binding factor complex"/>
    <property type="evidence" value="ECO:0007669"/>
    <property type="project" value="TreeGrafter"/>
</dbReference>
<keyword evidence="5" id="KW-0804">Transcription</keyword>
<evidence type="ECO:0000259" key="13">
    <source>
        <dbReference type="Pfam" id="PF00125"/>
    </source>
</evidence>
<evidence type="ECO:0000256" key="6">
    <source>
        <dbReference type="ARBA" id="ARBA00023242"/>
    </source>
</evidence>
<dbReference type="PANTHER" id="PTHR10252:SF8">
    <property type="entry name" value="NUCLEAR TRANSCRIPTION FACTOR Y SUBUNIT GAMMA"/>
    <property type="match status" value="1"/>
</dbReference>
<evidence type="ECO:0000256" key="11">
    <source>
        <dbReference type="ARBA" id="ARBA00042333"/>
    </source>
</evidence>
<evidence type="ECO:0000256" key="2">
    <source>
        <dbReference type="ARBA" id="ARBA00023015"/>
    </source>
</evidence>
<evidence type="ECO:0000313" key="14">
    <source>
        <dbReference type="EMBL" id="KAF6033012.1"/>
    </source>
</evidence>
<name>A0A7J7KTE0_BUGNE</name>
<evidence type="ECO:0000256" key="4">
    <source>
        <dbReference type="ARBA" id="ARBA00023159"/>
    </source>
</evidence>
<keyword evidence="2" id="KW-0805">Transcription regulation</keyword>
<evidence type="ECO:0000313" key="16">
    <source>
        <dbReference type="Proteomes" id="UP000593567"/>
    </source>
</evidence>
<evidence type="ECO:0000256" key="10">
    <source>
        <dbReference type="ARBA" id="ARBA00040590"/>
    </source>
</evidence>
<comment type="caution">
    <text evidence="15">The sequence shown here is derived from an EMBL/GenBank/DDBJ whole genome shotgun (WGS) entry which is preliminary data.</text>
</comment>
<reference evidence="15 16" key="1">
    <citation type="submission" date="2019-09" db="EMBL/GenBank/DDBJ databases">
        <authorList>
            <person name="Raiko M."/>
            <person name="Komissarov A."/>
            <person name="Rhodes A."/>
            <person name="Kliver S."/>
            <person name="Lim-Fong G."/>
            <person name="Kwan J."/>
            <person name="O'Brien S.J."/>
            <person name="Lopez J.V."/>
        </authorList>
    </citation>
    <scope>NUCLEOTIDE SEQUENCE [LARGE SCALE GENOMIC DNA]</scope>
    <source>
        <strain evidence="15">Kwan_BN1</strain>
    </source>
</reference>
<dbReference type="OrthoDB" id="1272441at2759"/>
<dbReference type="GO" id="GO:0046982">
    <property type="term" value="F:protein heterodimerization activity"/>
    <property type="evidence" value="ECO:0007669"/>
    <property type="project" value="InterPro"/>
</dbReference>
<comment type="subcellular location">
    <subcellularLocation>
        <location evidence="1">Nucleus</location>
    </subcellularLocation>
</comment>
<accession>A0A7J7KTE0</accession>
<sequence length="241" mass="26511">MADTEAIYSEVQGPSESHQLLNDFWPKTMADIKATKENDFKTQELPLARIKKIMKLDEDVKMISQEAPLLFAKAAEIFISELALRSWVQTEDSKRRTLQRNDISLAITKFDQFDFLIDIVPRDIETKPSKRDGGEAVQYYTVQTQGALSGVPTVAGNQSIQLNQGIPAGAQILQVQAPTQQAAQPVQQIQLTQSQLQAIQAQLGSGQQIVVQTAPGEGQQQVYATAAAGTQAQQVQFVQQS</sequence>
<proteinExistence type="inferred from homology"/>
<dbReference type="InterPro" id="IPR007125">
    <property type="entry name" value="H2A/H2B/H3"/>
</dbReference>
<dbReference type="InterPro" id="IPR009072">
    <property type="entry name" value="Histone-fold"/>
</dbReference>
<gene>
    <name evidence="15" type="ORF">EB796_000217</name>
    <name evidence="14" type="ORF">EB796_008714</name>
</gene>
<dbReference type="Proteomes" id="UP000593567">
    <property type="component" value="Unassembled WGS sequence"/>
</dbReference>
<comment type="subunit">
    <text evidence="8">Heterotrimeric transcription factor composed of three components, NF-YA, NF-YB and NF-YC. NF-YB and NF-YC must interact and dimerize for NF-YA association and DNA binding.</text>
</comment>
<comment type="function">
    <text evidence="7">Component of the sequence-specific heterotrimeric transcription factor (NF-Y) which specifically recognizes a 5'-CCAAT-3' box motif found in the promoters of its target genes. NF-Y can function as both an activator and a repressor, depending on its interacting cofactors.</text>
</comment>
<dbReference type="GO" id="GO:0001228">
    <property type="term" value="F:DNA-binding transcription activator activity, RNA polymerase II-specific"/>
    <property type="evidence" value="ECO:0007669"/>
    <property type="project" value="TreeGrafter"/>
</dbReference>